<name>A0A973WMG3_9BRAD</name>
<dbReference type="PANTHER" id="PTHR30632">
    <property type="entry name" value="MOLYBDATE-BINDING PERIPLASMIC PROTEIN"/>
    <property type="match status" value="1"/>
</dbReference>
<dbReference type="PANTHER" id="PTHR30632:SF11">
    <property type="entry name" value="BLR4797 PROTEIN"/>
    <property type="match status" value="1"/>
</dbReference>
<dbReference type="GO" id="GO:0030973">
    <property type="term" value="F:molybdate ion binding"/>
    <property type="evidence" value="ECO:0007669"/>
    <property type="project" value="TreeGrafter"/>
</dbReference>
<gene>
    <name evidence="1" type="ORF">HU230_09890</name>
</gene>
<proteinExistence type="predicted"/>
<accession>A0A973WMG3</accession>
<dbReference type="AlphaFoldDB" id="A0A973WMG3"/>
<dbReference type="EMBL" id="JABWSX010000001">
    <property type="protein sequence ID" value="NVL06026.1"/>
    <property type="molecule type" value="Genomic_DNA"/>
</dbReference>
<dbReference type="GO" id="GO:0015689">
    <property type="term" value="P:molybdate ion transport"/>
    <property type="evidence" value="ECO:0007669"/>
    <property type="project" value="TreeGrafter"/>
</dbReference>
<protein>
    <submittedName>
        <fullName evidence="1">Substrate-binding domain-containing protein</fullName>
    </submittedName>
</protein>
<dbReference type="Pfam" id="PF13531">
    <property type="entry name" value="SBP_bac_11"/>
    <property type="match status" value="1"/>
</dbReference>
<evidence type="ECO:0000313" key="1">
    <source>
        <dbReference type="EMBL" id="NVL06026.1"/>
    </source>
</evidence>
<dbReference type="InterPro" id="IPR050682">
    <property type="entry name" value="ModA/WtpA"/>
</dbReference>
<sequence length="262" mass="27432">MPQTFRNEPTGRRHGAAALTPAIADSPETIRVIISGGFAAVYREVLPEFERSTGIKVETGSGASEGTGPKTIRHQLAHGTKADVVILSREGLRKLNEDGRIRAGSETGLATAPLVAAVRSGAAKPDIGNAVALRKALIDAGEVVAPSSTSGQFVRDNVFPRLNLPDTVRLTLATRGTEAAEALRAGKANFSIGPTSELVQETGIEVVGLLPPDLQLVQTFTAAVVSDSKSPAAARRLIDFLSSDTAILRAAIKRAGMERPRG</sequence>
<dbReference type="Gene3D" id="3.40.190.10">
    <property type="entry name" value="Periplasmic binding protein-like II"/>
    <property type="match status" value="2"/>
</dbReference>
<reference evidence="1" key="1">
    <citation type="submission" date="2020-06" db="EMBL/GenBank/DDBJ databases">
        <title>Whole Genome Sequence of Bradyrhizobium sp. Strain 66S1MB.</title>
        <authorList>
            <person name="Bromfield E."/>
            <person name="Cloutier S."/>
        </authorList>
    </citation>
    <scope>NUCLEOTIDE SEQUENCE</scope>
    <source>
        <strain evidence="1">66S1MB</strain>
    </source>
</reference>
<organism evidence="1">
    <name type="scientific">Bradyrhizobium quebecense</name>
    <dbReference type="NCBI Taxonomy" id="2748629"/>
    <lineage>
        <taxon>Bacteria</taxon>
        <taxon>Pseudomonadati</taxon>
        <taxon>Pseudomonadota</taxon>
        <taxon>Alphaproteobacteria</taxon>
        <taxon>Hyphomicrobiales</taxon>
        <taxon>Nitrobacteraceae</taxon>
        <taxon>Bradyrhizobium</taxon>
    </lineage>
</organism>
<comment type="caution">
    <text evidence="1">The sequence shown here is derived from an EMBL/GenBank/DDBJ whole genome shotgun (WGS) entry which is preliminary data.</text>
</comment>
<dbReference type="SUPFAM" id="SSF53850">
    <property type="entry name" value="Periplasmic binding protein-like II"/>
    <property type="match status" value="1"/>
</dbReference>